<dbReference type="GO" id="GO:0016020">
    <property type="term" value="C:membrane"/>
    <property type="evidence" value="ECO:0007669"/>
    <property type="project" value="GOC"/>
</dbReference>
<feature type="transmembrane region" description="Helical" evidence="7">
    <location>
        <begin position="423"/>
        <end position="441"/>
    </location>
</feature>
<evidence type="ECO:0000259" key="8">
    <source>
        <dbReference type="Pfam" id="PF04116"/>
    </source>
</evidence>
<dbReference type="GO" id="GO:0006643">
    <property type="term" value="P:membrane lipid metabolic process"/>
    <property type="evidence" value="ECO:0007669"/>
    <property type="project" value="TreeGrafter"/>
</dbReference>
<proteinExistence type="predicted"/>
<evidence type="ECO:0000256" key="5">
    <source>
        <dbReference type="ARBA" id="ARBA00023098"/>
    </source>
</evidence>
<gene>
    <name evidence="9" type="ORF">BCR41DRAFT_420056</name>
</gene>
<evidence type="ECO:0000256" key="1">
    <source>
        <dbReference type="ARBA" id="ARBA00004127"/>
    </source>
</evidence>
<dbReference type="PANTHER" id="PTHR21624">
    <property type="entry name" value="STEROL DESATURASE-RELATED PROTEIN"/>
    <property type="match status" value="1"/>
</dbReference>
<evidence type="ECO:0000313" key="10">
    <source>
        <dbReference type="Proteomes" id="UP000193648"/>
    </source>
</evidence>
<keyword evidence="4" id="KW-0560">Oxidoreductase</keyword>
<name>A0A1Y2GW68_9FUNG</name>
<keyword evidence="2 7" id="KW-0812">Transmembrane</keyword>
<organism evidence="9 10">
    <name type="scientific">Lobosporangium transversale</name>
    <dbReference type="NCBI Taxonomy" id="64571"/>
    <lineage>
        <taxon>Eukaryota</taxon>
        <taxon>Fungi</taxon>
        <taxon>Fungi incertae sedis</taxon>
        <taxon>Mucoromycota</taxon>
        <taxon>Mortierellomycotina</taxon>
        <taxon>Mortierellomycetes</taxon>
        <taxon>Mortierellales</taxon>
        <taxon>Mortierellaceae</taxon>
        <taxon>Lobosporangium</taxon>
    </lineage>
</organism>
<evidence type="ECO:0000256" key="4">
    <source>
        <dbReference type="ARBA" id="ARBA00023002"/>
    </source>
</evidence>
<feature type="transmembrane region" description="Helical" evidence="7">
    <location>
        <begin position="363"/>
        <end position="383"/>
    </location>
</feature>
<keyword evidence="6 7" id="KW-0472">Membrane</keyword>
<protein>
    <submittedName>
        <fullName evidence="9">Fatty acid hydroxylase superfamily-domain-containing protein</fullName>
    </submittedName>
</protein>
<dbReference type="InterPro" id="IPR051689">
    <property type="entry name" value="Sterol_desaturase/TMEM195"/>
</dbReference>
<keyword evidence="10" id="KW-1185">Reference proteome</keyword>
<dbReference type="PANTHER" id="PTHR21624:SF1">
    <property type="entry name" value="ALKYLGLYCEROL MONOOXYGENASE"/>
    <property type="match status" value="1"/>
</dbReference>
<dbReference type="AlphaFoldDB" id="A0A1Y2GW68"/>
<dbReference type="RefSeq" id="XP_021883766.1">
    <property type="nucleotide sequence ID" value="XM_022029842.1"/>
</dbReference>
<keyword evidence="3 7" id="KW-1133">Transmembrane helix</keyword>
<feature type="transmembrane region" description="Helical" evidence="7">
    <location>
        <begin position="453"/>
        <end position="471"/>
    </location>
</feature>
<dbReference type="Proteomes" id="UP000193648">
    <property type="component" value="Unassembled WGS sequence"/>
</dbReference>
<dbReference type="GO" id="GO:0008610">
    <property type="term" value="P:lipid biosynthetic process"/>
    <property type="evidence" value="ECO:0007669"/>
    <property type="project" value="InterPro"/>
</dbReference>
<feature type="transmembrane region" description="Helical" evidence="7">
    <location>
        <begin position="389"/>
        <end position="411"/>
    </location>
</feature>
<feature type="transmembrane region" description="Helical" evidence="7">
    <location>
        <begin position="37"/>
        <end position="54"/>
    </location>
</feature>
<comment type="caution">
    <text evidence="9">The sequence shown here is derived from an EMBL/GenBank/DDBJ whole genome shotgun (WGS) entry which is preliminary data.</text>
</comment>
<accession>A0A1Y2GW68</accession>
<feature type="domain" description="Fatty acid hydroxylase" evidence="8">
    <location>
        <begin position="126"/>
        <end position="257"/>
    </location>
</feature>
<reference evidence="9 10" key="1">
    <citation type="submission" date="2016-07" db="EMBL/GenBank/DDBJ databases">
        <title>Pervasive Adenine N6-methylation of Active Genes in Fungi.</title>
        <authorList>
            <consortium name="DOE Joint Genome Institute"/>
            <person name="Mondo S.J."/>
            <person name="Dannebaum R.O."/>
            <person name="Kuo R.C."/>
            <person name="Labutti K."/>
            <person name="Haridas S."/>
            <person name="Kuo A."/>
            <person name="Salamov A."/>
            <person name="Ahrendt S.R."/>
            <person name="Lipzen A."/>
            <person name="Sullivan W."/>
            <person name="Andreopoulos W.B."/>
            <person name="Clum A."/>
            <person name="Lindquist E."/>
            <person name="Daum C."/>
            <person name="Ramamoorthy G.K."/>
            <person name="Gryganskyi A."/>
            <person name="Culley D."/>
            <person name="Magnuson J.K."/>
            <person name="James T.Y."/>
            <person name="O'Malley M.A."/>
            <person name="Stajich J.E."/>
            <person name="Spatafora J.W."/>
            <person name="Visel A."/>
            <person name="Grigoriev I.V."/>
        </authorList>
    </citation>
    <scope>NUCLEOTIDE SEQUENCE [LARGE SCALE GENOMIC DNA]</scope>
    <source>
        <strain evidence="9 10">NRRL 3116</strain>
    </source>
</reference>
<evidence type="ECO:0000256" key="6">
    <source>
        <dbReference type="ARBA" id="ARBA00023136"/>
    </source>
</evidence>
<dbReference type="GO" id="GO:0005783">
    <property type="term" value="C:endoplasmic reticulum"/>
    <property type="evidence" value="ECO:0007669"/>
    <property type="project" value="TreeGrafter"/>
</dbReference>
<dbReference type="GO" id="GO:0050479">
    <property type="term" value="F:glyceryl-ether monooxygenase activity"/>
    <property type="evidence" value="ECO:0007669"/>
    <property type="project" value="TreeGrafter"/>
</dbReference>
<dbReference type="GO" id="GO:0005506">
    <property type="term" value="F:iron ion binding"/>
    <property type="evidence" value="ECO:0007669"/>
    <property type="project" value="InterPro"/>
</dbReference>
<sequence length="503" mass="57695">MTVIKVAESLGRMFYMVSPKATTFAEEKDIPPYVSDATPWFVFFVFAELIYYIFKDKGKGLKRHDGKWEQGKYRMNDMIGSLGAGSIQQMSRFFLGSLQMVTYNYIWDHYRLESIAFDTFKLSTWIGCFLAVDCAYYWFHRAAHEVNIFWAGHSVHHSSEYYNVTTALRQSLVQTYASFLFNLPLALVFSPAQFAVHSQLNLLYQFWIHTEIVPRLGWLEYIINTPSAHRLHHGRNPYCIDKNYGGTLIIWDRMFGTYADERLYPDVVARPEDAEPVAYGLTHPINTFDPVAIQLGHFKHIWNMLLITPGIANKFKVVFYGPGWHLAPPSEPSIPRTGLLSEIPDIDLKNPPKKYDPELPSKFNYYIAFHFTIVMIVGSALLAEGYKVLPLWQTQAICIGFLVSLVALSKIMDVKPYGLKAELVRTLGFFLLAEFVARSGYYQQTYWERRCTLLVADTFFVSSLFLGWNIYKLGSNWMKVVPTSNAAAAIAAKKALRQKLKSN</sequence>
<keyword evidence="5" id="KW-0443">Lipid metabolism</keyword>
<comment type="subcellular location">
    <subcellularLocation>
        <location evidence="1">Endomembrane system</location>
        <topology evidence="1">Multi-pass membrane protein</topology>
    </subcellularLocation>
</comment>
<dbReference type="Pfam" id="PF04116">
    <property type="entry name" value="FA_hydroxylase"/>
    <property type="match status" value="1"/>
</dbReference>
<evidence type="ECO:0000256" key="2">
    <source>
        <dbReference type="ARBA" id="ARBA00022692"/>
    </source>
</evidence>
<evidence type="ECO:0000313" key="9">
    <source>
        <dbReference type="EMBL" id="ORZ24785.1"/>
    </source>
</evidence>
<dbReference type="STRING" id="64571.A0A1Y2GW68"/>
<dbReference type="OrthoDB" id="6354873at2759"/>
<evidence type="ECO:0000256" key="7">
    <source>
        <dbReference type="SAM" id="Phobius"/>
    </source>
</evidence>
<dbReference type="EMBL" id="MCFF01000008">
    <property type="protein sequence ID" value="ORZ24785.1"/>
    <property type="molecule type" value="Genomic_DNA"/>
</dbReference>
<dbReference type="InterPro" id="IPR006694">
    <property type="entry name" value="Fatty_acid_hydroxylase"/>
</dbReference>
<dbReference type="InParanoid" id="A0A1Y2GW68"/>
<dbReference type="GeneID" id="33571685"/>
<evidence type="ECO:0000256" key="3">
    <source>
        <dbReference type="ARBA" id="ARBA00022989"/>
    </source>
</evidence>